<evidence type="ECO:0000313" key="2">
    <source>
        <dbReference type="EMBL" id="MEN1761728.1"/>
    </source>
</evidence>
<protein>
    <recommendedName>
        <fullName evidence="1">DNA polymerase Y-family little finger domain-containing protein</fullName>
    </recommendedName>
</protein>
<proteinExistence type="predicted"/>
<dbReference type="InterPro" id="IPR036775">
    <property type="entry name" value="DNA_pol_Y-fam_lit_finger_sf"/>
</dbReference>
<dbReference type="Gene3D" id="3.30.1490.100">
    <property type="entry name" value="DNA polymerase, Y-family, little finger domain"/>
    <property type="match status" value="1"/>
</dbReference>
<dbReference type="Proteomes" id="UP001407405">
    <property type="component" value="Unassembled WGS sequence"/>
</dbReference>
<keyword evidence="3" id="KW-1185">Reference proteome</keyword>
<feature type="domain" description="DNA polymerase Y-family little finger" evidence="1">
    <location>
        <begin position="10"/>
        <end position="63"/>
    </location>
</feature>
<organism evidence="2 3">
    <name type="scientific">Anoxynatronum sibiricum</name>
    <dbReference type="NCBI Taxonomy" id="210623"/>
    <lineage>
        <taxon>Bacteria</taxon>
        <taxon>Bacillati</taxon>
        <taxon>Bacillota</taxon>
        <taxon>Clostridia</taxon>
        <taxon>Eubacteriales</taxon>
        <taxon>Clostridiaceae</taxon>
        <taxon>Anoxynatronum</taxon>
    </lineage>
</organism>
<evidence type="ECO:0000313" key="3">
    <source>
        <dbReference type="Proteomes" id="UP001407405"/>
    </source>
</evidence>
<evidence type="ECO:0000259" key="1">
    <source>
        <dbReference type="Pfam" id="PF11799"/>
    </source>
</evidence>
<name>A0ABU9VX38_9CLOT</name>
<dbReference type="EMBL" id="JBCITM010000020">
    <property type="protein sequence ID" value="MEN1761728.1"/>
    <property type="molecule type" value="Genomic_DNA"/>
</dbReference>
<dbReference type="Pfam" id="PF11799">
    <property type="entry name" value="IMS_C"/>
    <property type="match status" value="1"/>
</dbReference>
<dbReference type="InterPro" id="IPR017961">
    <property type="entry name" value="DNA_pol_Y-fam_little_finger"/>
</dbReference>
<gene>
    <name evidence="2" type="ORF">AAIG11_14675</name>
</gene>
<reference evidence="2 3" key="1">
    <citation type="submission" date="2024-04" db="EMBL/GenBank/DDBJ databases">
        <title>Genome sequencing and metabolic network reconstruction of aminoacids and betaine degradation by Anoxynatronum sibiricum.</title>
        <authorList>
            <person name="Detkova E.N."/>
            <person name="Boltjanskaja Y.V."/>
            <person name="Mardanov A.V."/>
            <person name="Kevbrin V."/>
        </authorList>
    </citation>
    <scope>NUCLEOTIDE SEQUENCE [LARGE SCALE GENOMIC DNA]</scope>
    <source>
        <strain evidence="2 3">Z-7981</strain>
    </source>
</reference>
<accession>A0ABU9VX38</accession>
<dbReference type="SUPFAM" id="SSF100879">
    <property type="entry name" value="Lesion bypass DNA polymerase (Y-family), little finger domain"/>
    <property type="match status" value="1"/>
</dbReference>
<comment type="caution">
    <text evidence="2">The sequence shown here is derived from an EMBL/GenBank/DDBJ whole genome shotgun (WGS) entry which is preliminary data.</text>
</comment>
<sequence length="123" mass="14471">MTNRNQELLSYRRQRALDTPTDITTHLWQHACRLFDEVWKGDPIRHLGVHVSELCSNDFCQLTIFDRDVDRLCRIDRTIDHLRDRFGTDAVFRGCFAHSPIRPMMGGVLQDQEEAYPMMSSYL</sequence>